<feature type="transmembrane region" description="Helical" evidence="6">
    <location>
        <begin position="393"/>
        <end position="415"/>
    </location>
</feature>
<evidence type="ECO:0000256" key="5">
    <source>
        <dbReference type="ARBA" id="ARBA00023136"/>
    </source>
</evidence>
<dbReference type="AlphaFoldDB" id="A0A6A5VH62"/>
<feature type="transmembrane region" description="Helical" evidence="6">
    <location>
        <begin position="489"/>
        <end position="511"/>
    </location>
</feature>
<dbReference type="GO" id="GO:0022857">
    <property type="term" value="F:transmembrane transporter activity"/>
    <property type="evidence" value="ECO:0007669"/>
    <property type="project" value="InterPro"/>
</dbReference>
<reference evidence="7" key="1">
    <citation type="journal article" date="2020" name="Stud. Mycol.">
        <title>101 Dothideomycetes genomes: a test case for predicting lifestyles and emergence of pathogens.</title>
        <authorList>
            <person name="Haridas S."/>
            <person name="Albert R."/>
            <person name="Binder M."/>
            <person name="Bloem J."/>
            <person name="Labutti K."/>
            <person name="Salamov A."/>
            <person name="Andreopoulos B."/>
            <person name="Baker S."/>
            <person name="Barry K."/>
            <person name="Bills G."/>
            <person name="Bluhm B."/>
            <person name="Cannon C."/>
            <person name="Castanera R."/>
            <person name="Culley D."/>
            <person name="Daum C."/>
            <person name="Ezra D."/>
            <person name="Gonzalez J."/>
            <person name="Henrissat B."/>
            <person name="Kuo A."/>
            <person name="Liang C."/>
            <person name="Lipzen A."/>
            <person name="Lutzoni F."/>
            <person name="Magnuson J."/>
            <person name="Mondo S."/>
            <person name="Nolan M."/>
            <person name="Ohm R."/>
            <person name="Pangilinan J."/>
            <person name="Park H.-J."/>
            <person name="Ramirez L."/>
            <person name="Alfaro M."/>
            <person name="Sun H."/>
            <person name="Tritt A."/>
            <person name="Yoshinaga Y."/>
            <person name="Zwiers L.-H."/>
            <person name="Turgeon B."/>
            <person name="Goodwin S."/>
            <person name="Spatafora J."/>
            <person name="Crous P."/>
            <person name="Grigoriev I."/>
        </authorList>
    </citation>
    <scope>NUCLEOTIDE SEQUENCE</scope>
    <source>
        <strain evidence="7">CBS 107.79</strain>
    </source>
</reference>
<dbReference type="PANTHER" id="PTHR45649">
    <property type="entry name" value="AMINO-ACID PERMEASE BAT1"/>
    <property type="match status" value="1"/>
</dbReference>
<keyword evidence="2" id="KW-0813">Transport</keyword>
<accession>A0A6A5VH62</accession>
<sequence>MKEKSQISTLELQQNSNLEAVNDTAIYEKHGTQYDKKDMNRMGKLQQLSRNFQFFSILSVAAILGSTWEFALVVIGISLSNGGPAGGIWMFLVVCFGMFFVTLSMAEMASMMPISGGQYHWVSELAPKRHQKLLSYIVGWMCAIGWQCAMATTALAATQQLQGLIAVNIPSYVIKPWHSTLFCIAVAAFAMMWNVISTQKIPLIEGVGMVLYILGFFTFVIVLWIMAPHTNTKDVWTKFEDNSGWGNVGLSTLIGILGPLVTLIGSDSSCHLSEETVDAAWVLPRAMVATATLNYTIGFIMMVTVMSSLGNDVSAILDTTYGQPWIQVLFNATQSRAGTSIMIAIVCVLLLLCSLNSIMTTSRQLFALARDKGLPFSDWLAYIHPKYDLPVNALLATCIITSLLSLIILGSTIAFNIITSLGQLGLVFSYLIAITCMVSKRFRAPNDLLRARFSLGRAGVFINALALCFLTLVSVLLFFPAVPNPSAESMNWSCLMFGGLVVFALGWYWVVGRYRYVGPVMLVKKI</sequence>
<dbReference type="OrthoDB" id="3257095at2759"/>
<keyword evidence="3 6" id="KW-0812">Transmembrane</keyword>
<feature type="transmembrane region" description="Helical" evidence="6">
    <location>
        <begin position="86"/>
        <end position="106"/>
    </location>
</feature>
<dbReference type="InterPro" id="IPR004840">
    <property type="entry name" value="Amino_acid_permease_CS"/>
</dbReference>
<evidence type="ECO:0000256" key="1">
    <source>
        <dbReference type="ARBA" id="ARBA00004141"/>
    </source>
</evidence>
<protein>
    <submittedName>
        <fullName evidence="7">Amino acid transporter</fullName>
    </submittedName>
</protein>
<evidence type="ECO:0000313" key="8">
    <source>
        <dbReference type="Proteomes" id="UP000800036"/>
    </source>
</evidence>
<dbReference type="Proteomes" id="UP000800036">
    <property type="component" value="Unassembled WGS sequence"/>
</dbReference>
<dbReference type="Gene3D" id="1.20.1740.10">
    <property type="entry name" value="Amino acid/polyamine transporter I"/>
    <property type="match status" value="1"/>
</dbReference>
<dbReference type="InterPro" id="IPR002293">
    <property type="entry name" value="AA/rel_permease1"/>
</dbReference>
<comment type="subcellular location">
    <subcellularLocation>
        <location evidence="1">Membrane</location>
        <topology evidence="1">Multi-pass membrane protein</topology>
    </subcellularLocation>
</comment>
<evidence type="ECO:0000256" key="6">
    <source>
        <dbReference type="SAM" id="Phobius"/>
    </source>
</evidence>
<evidence type="ECO:0000313" key="7">
    <source>
        <dbReference type="EMBL" id="KAF1974376.1"/>
    </source>
</evidence>
<feature type="transmembrane region" description="Helical" evidence="6">
    <location>
        <begin position="177"/>
        <end position="196"/>
    </location>
</feature>
<feature type="transmembrane region" description="Helical" evidence="6">
    <location>
        <begin position="245"/>
        <end position="265"/>
    </location>
</feature>
<proteinExistence type="predicted"/>
<name>A0A6A5VH62_9PLEO</name>
<feature type="transmembrane region" description="Helical" evidence="6">
    <location>
        <begin position="203"/>
        <end position="225"/>
    </location>
</feature>
<keyword evidence="4 6" id="KW-1133">Transmembrane helix</keyword>
<feature type="transmembrane region" description="Helical" evidence="6">
    <location>
        <begin position="337"/>
        <end position="358"/>
    </location>
</feature>
<dbReference type="GO" id="GO:0006865">
    <property type="term" value="P:amino acid transport"/>
    <property type="evidence" value="ECO:0007669"/>
    <property type="project" value="InterPro"/>
</dbReference>
<feature type="transmembrane region" description="Helical" evidence="6">
    <location>
        <begin position="286"/>
        <end position="309"/>
    </location>
</feature>
<feature type="transmembrane region" description="Helical" evidence="6">
    <location>
        <begin position="133"/>
        <end position="157"/>
    </location>
</feature>
<dbReference type="PROSITE" id="PS00218">
    <property type="entry name" value="AMINO_ACID_PERMEASE_1"/>
    <property type="match status" value="1"/>
</dbReference>
<dbReference type="PIRSF" id="PIRSF006060">
    <property type="entry name" value="AA_transporter"/>
    <property type="match status" value="1"/>
</dbReference>
<evidence type="ECO:0000256" key="2">
    <source>
        <dbReference type="ARBA" id="ARBA00022448"/>
    </source>
</evidence>
<gene>
    <name evidence="7" type="ORF">BU23DRAFT_589115</name>
</gene>
<organism evidence="7 8">
    <name type="scientific">Bimuria novae-zelandiae CBS 107.79</name>
    <dbReference type="NCBI Taxonomy" id="1447943"/>
    <lineage>
        <taxon>Eukaryota</taxon>
        <taxon>Fungi</taxon>
        <taxon>Dikarya</taxon>
        <taxon>Ascomycota</taxon>
        <taxon>Pezizomycotina</taxon>
        <taxon>Dothideomycetes</taxon>
        <taxon>Pleosporomycetidae</taxon>
        <taxon>Pleosporales</taxon>
        <taxon>Massarineae</taxon>
        <taxon>Didymosphaeriaceae</taxon>
        <taxon>Bimuria</taxon>
    </lineage>
</organism>
<keyword evidence="8" id="KW-1185">Reference proteome</keyword>
<feature type="transmembrane region" description="Helical" evidence="6">
    <location>
        <begin position="421"/>
        <end position="439"/>
    </location>
</feature>
<keyword evidence="5 6" id="KW-0472">Membrane</keyword>
<evidence type="ECO:0000256" key="3">
    <source>
        <dbReference type="ARBA" id="ARBA00022692"/>
    </source>
</evidence>
<feature type="transmembrane region" description="Helical" evidence="6">
    <location>
        <begin position="460"/>
        <end position="483"/>
    </location>
</feature>
<feature type="transmembrane region" description="Helical" evidence="6">
    <location>
        <begin position="54"/>
        <end position="80"/>
    </location>
</feature>
<dbReference type="EMBL" id="ML976675">
    <property type="protein sequence ID" value="KAF1974376.1"/>
    <property type="molecule type" value="Genomic_DNA"/>
</dbReference>
<dbReference type="GO" id="GO:0016020">
    <property type="term" value="C:membrane"/>
    <property type="evidence" value="ECO:0007669"/>
    <property type="project" value="UniProtKB-SubCell"/>
</dbReference>
<evidence type="ECO:0000256" key="4">
    <source>
        <dbReference type="ARBA" id="ARBA00022989"/>
    </source>
</evidence>
<dbReference type="Pfam" id="PF13520">
    <property type="entry name" value="AA_permease_2"/>
    <property type="match status" value="1"/>
</dbReference>
<dbReference type="PANTHER" id="PTHR45649:SF2">
    <property type="entry name" value="ACID PERMEASE, PUTATIVE-RELATED"/>
    <property type="match status" value="1"/>
</dbReference>